<proteinExistence type="predicted"/>
<evidence type="ECO:0000313" key="5">
    <source>
        <dbReference type="EMBL" id="QIB38153.1"/>
    </source>
</evidence>
<reference evidence="5 6" key="1">
    <citation type="submission" date="2020-02" db="EMBL/GenBank/DDBJ databases">
        <title>Plant-Promoting Endophytic Bacterium Rhizobium oryzihabitans sp. nov., Isolated from the Root of Rice.</title>
        <authorList>
            <person name="zhao J."/>
            <person name="Zhang G."/>
        </authorList>
    </citation>
    <scope>NUCLEOTIDE SEQUENCE [LARGE SCALE GENOMIC DNA]</scope>
    <source>
        <strain evidence="5 6">M15</strain>
    </source>
</reference>
<dbReference type="InterPro" id="IPR010982">
    <property type="entry name" value="Lambda_DNA-bd_dom_sf"/>
</dbReference>
<dbReference type="Gene3D" id="2.10.109.10">
    <property type="entry name" value="Umud Fragment, subunit A"/>
    <property type="match status" value="1"/>
</dbReference>
<dbReference type="RefSeq" id="WP_164056330.1">
    <property type="nucleotide sequence ID" value="NZ_CP048632.1"/>
</dbReference>
<keyword evidence="6" id="KW-1185">Reference proteome</keyword>
<dbReference type="InterPro" id="IPR001387">
    <property type="entry name" value="Cro/C1-type_HTH"/>
</dbReference>
<gene>
    <name evidence="5" type="ORF">G3A56_09250</name>
</gene>
<dbReference type="InterPro" id="IPR039418">
    <property type="entry name" value="LexA-like"/>
</dbReference>
<dbReference type="InterPro" id="IPR036286">
    <property type="entry name" value="LexA/Signal_pep-like_sf"/>
</dbReference>
<keyword evidence="2" id="KW-0238">DNA-binding</keyword>
<dbReference type="SUPFAM" id="SSF51306">
    <property type="entry name" value="LexA/Signal peptidase"/>
    <property type="match status" value="1"/>
</dbReference>
<dbReference type="Pfam" id="PF01381">
    <property type="entry name" value="HTH_3"/>
    <property type="match status" value="1"/>
</dbReference>
<dbReference type="Proteomes" id="UP000464865">
    <property type="component" value="Chromosome M15-11"/>
</dbReference>
<name>A0A7L5BHD9_9HYPH</name>
<dbReference type="PANTHER" id="PTHR40661">
    <property type="match status" value="1"/>
</dbReference>
<keyword evidence="1" id="KW-0805">Transcription regulation</keyword>
<dbReference type="Gene3D" id="1.10.260.40">
    <property type="entry name" value="lambda repressor-like DNA-binding domains"/>
    <property type="match status" value="1"/>
</dbReference>
<evidence type="ECO:0000256" key="3">
    <source>
        <dbReference type="ARBA" id="ARBA00023163"/>
    </source>
</evidence>
<evidence type="ECO:0000259" key="4">
    <source>
        <dbReference type="PROSITE" id="PS50943"/>
    </source>
</evidence>
<sequence length="254" mass="28793">MIFPKSAWLTFRMWVRMNLIGFITGKLSVKRIKLSINLIRSTLFIFIRKADKSEIMKTIEKVKAILRLKHWNQSKLAEHLGVSQSSVARWVSGVEPESKRAEEINALYRDEIGGDNVVPLVGYIGAGAEIMPDFEQIPPEGLDQIVIPFDLPADMIAFEVRGASMLPVYKDGYVIVCYREQRKPLEYFYGEDAAVRTSDGRRFLKTVVKGSPITLMSFNAAPIEDVRLEWIGEIFAVLPRGTIKHTPALRKIPN</sequence>
<accession>A0A7L5BHD9</accession>
<evidence type="ECO:0000313" key="6">
    <source>
        <dbReference type="Proteomes" id="UP000464865"/>
    </source>
</evidence>
<organism evidence="5 6">
    <name type="scientific">Rhizobium oryzihabitans</name>
    <dbReference type="NCBI Taxonomy" id="2267833"/>
    <lineage>
        <taxon>Bacteria</taxon>
        <taxon>Pseudomonadati</taxon>
        <taxon>Pseudomonadota</taxon>
        <taxon>Alphaproteobacteria</taxon>
        <taxon>Hyphomicrobiales</taxon>
        <taxon>Rhizobiaceae</taxon>
        <taxon>Rhizobium/Agrobacterium group</taxon>
        <taxon>Rhizobium</taxon>
    </lineage>
</organism>
<evidence type="ECO:0000256" key="1">
    <source>
        <dbReference type="ARBA" id="ARBA00023015"/>
    </source>
</evidence>
<dbReference type="CDD" id="cd00093">
    <property type="entry name" value="HTH_XRE"/>
    <property type="match status" value="1"/>
</dbReference>
<dbReference type="SUPFAM" id="SSF47413">
    <property type="entry name" value="lambda repressor-like DNA-binding domains"/>
    <property type="match status" value="1"/>
</dbReference>
<dbReference type="PANTHER" id="PTHR40661:SF3">
    <property type="entry name" value="FELS-1 PROPHAGE TRANSCRIPTIONAL REGULATOR"/>
    <property type="match status" value="1"/>
</dbReference>
<protein>
    <submittedName>
        <fullName evidence="5">Helix-turn-helix transcriptional regulator</fullName>
    </submittedName>
</protein>
<dbReference type="PROSITE" id="PS50943">
    <property type="entry name" value="HTH_CROC1"/>
    <property type="match status" value="1"/>
</dbReference>
<dbReference type="GO" id="GO:0003677">
    <property type="term" value="F:DNA binding"/>
    <property type="evidence" value="ECO:0007669"/>
    <property type="project" value="UniProtKB-KW"/>
</dbReference>
<feature type="domain" description="HTH cro/C1-type" evidence="4">
    <location>
        <begin position="62"/>
        <end position="93"/>
    </location>
</feature>
<dbReference type="InterPro" id="IPR015927">
    <property type="entry name" value="Peptidase_S24_S26A/B/C"/>
</dbReference>
<dbReference type="AlphaFoldDB" id="A0A7L5BHD9"/>
<dbReference type="KEGG" id="roy:G3A56_09250"/>
<dbReference type="Pfam" id="PF00717">
    <property type="entry name" value="Peptidase_S24"/>
    <property type="match status" value="1"/>
</dbReference>
<keyword evidence="3" id="KW-0804">Transcription</keyword>
<evidence type="ECO:0000256" key="2">
    <source>
        <dbReference type="ARBA" id="ARBA00023125"/>
    </source>
</evidence>
<dbReference type="EMBL" id="CP048632">
    <property type="protein sequence ID" value="QIB38153.1"/>
    <property type="molecule type" value="Genomic_DNA"/>
</dbReference>
<dbReference type="CDD" id="cd06529">
    <property type="entry name" value="S24_LexA-like"/>
    <property type="match status" value="1"/>
</dbReference>